<dbReference type="Proteomes" id="UP000770717">
    <property type="component" value="Unassembled WGS sequence"/>
</dbReference>
<organism evidence="1 2">
    <name type="scientific">Eleutherodactylus coqui</name>
    <name type="common">Puerto Rican coqui</name>
    <dbReference type="NCBI Taxonomy" id="57060"/>
    <lineage>
        <taxon>Eukaryota</taxon>
        <taxon>Metazoa</taxon>
        <taxon>Chordata</taxon>
        <taxon>Craniata</taxon>
        <taxon>Vertebrata</taxon>
        <taxon>Euteleostomi</taxon>
        <taxon>Amphibia</taxon>
        <taxon>Batrachia</taxon>
        <taxon>Anura</taxon>
        <taxon>Neobatrachia</taxon>
        <taxon>Hyloidea</taxon>
        <taxon>Eleutherodactylidae</taxon>
        <taxon>Eleutherodactylinae</taxon>
        <taxon>Eleutherodactylus</taxon>
        <taxon>Eleutherodactylus</taxon>
    </lineage>
</organism>
<accession>A0A8J6K2V5</accession>
<comment type="caution">
    <text evidence="1">The sequence shown here is derived from an EMBL/GenBank/DDBJ whole genome shotgun (WGS) entry which is preliminary data.</text>
</comment>
<sequence length="97" mass="11155">MRALTDLLYNHTKVLQTCVNDCKQAGNTIVFDNTPHKAPERPWTNTTERILTDDVLKSPPTHRLIQLFMFPCFQKFPKCPPLIRNGNNSWISSDNAQ</sequence>
<evidence type="ECO:0000313" key="2">
    <source>
        <dbReference type="Proteomes" id="UP000770717"/>
    </source>
</evidence>
<gene>
    <name evidence="1" type="ORF">GDO78_012524</name>
</gene>
<reference evidence="1" key="1">
    <citation type="thesis" date="2020" institute="ProQuest LLC" country="789 East Eisenhower Parkway, Ann Arbor, MI, USA">
        <title>Comparative Genomics and Chromosome Evolution.</title>
        <authorList>
            <person name="Mudd A.B."/>
        </authorList>
    </citation>
    <scope>NUCLEOTIDE SEQUENCE</scope>
    <source>
        <strain evidence="1">HN-11 Male</strain>
        <tissue evidence="1">Kidney and liver</tissue>
    </source>
</reference>
<dbReference type="AlphaFoldDB" id="A0A8J6K2V5"/>
<dbReference type="EMBL" id="WNTK01000008">
    <property type="protein sequence ID" value="KAG9478908.1"/>
    <property type="molecule type" value="Genomic_DNA"/>
</dbReference>
<name>A0A8J6K2V5_ELECQ</name>
<evidence type="ECO:0000313" key="1">
    <source>
        <dbReference type="EMBL" id="KAG9478908.1"/>
    </source>
</evidence>
<proteinExistence type="predicted"/>
<protein>
    <submittedName>
        <fullName evidence="1">Uncharacterized protein</fullName>
    </submittedName>
</protein>
<keyword evidence="2" id="KW-1185">Reference proteome</keyword>